<reference evidence="1 2" key="1">
    <citation type="submission" date="2016-07" db="EMBL/GenBank/DDBJ databases">
        <title>Multi-omics approach to identify versatile polysaccharide utilization systems of a marine flavobacterium Gramella flava.</title>
        <authorList>
            <person name="Tang K."/>
        </authorList>
    </citation>
    <scope>NUCLEOTIDE SEQUENCE [LARGE SCALE GENOMIC DNA]</scope>
    <source>
        <strain evidence="1 2">JLT2011</strain>
    </source>
</reference>
<organism evidence="1 2">
    <name type="scientific">Christiangramia flava JLT2011</name>
    <dbReference type="NCBI Taxonomy" id="1229726"/>
    <lineage>
        <taxon>Bacteria</taxon>
        <taxon>Pseudomonadati</taxon>
        <taxon>Bacteroidota</taxon>
        <taxon>Flavobacteriia</taxon>
        <taxon>Flavobacteriales</taxon>
        <taxon>Flavobacteriaceae</taxon>
        <taxon>Christiangramia</taxon>
    </lineage>
</organism>
<sequence length="37" mass="4290">MIPGSMIPMISKNLENMGWFMPPKLKNSFRYSEAETL</sequence>
<evidence type="ECO:0000313" key="1">
    <source>
        <dbReference type="EMBL" id="APU67032.1"/>
    </source>
</evidence>
<proteinExistence type="predicted"/>
<accession>A0A1L7I1U5</accession>
<keyword evidence="2" id="KW-1185">Reference proteome</keyword>
<name>A0A1L7I1U5_9FLAO</name>
<dbReference type="KEGG" id="gfl:GRFL_0308"/>
<dbReference type="Proteomes" id="UP000186230">
    <property type="component" value="Chromosome"/>
</dbReference>
<dbReference type="AlphaFoldDB" id="A0A1L7I1U5"/>
<dbReference type="STRING" id="1229726.GRFL_0308"/>
<dbReference type="EMBL" id="CP016359">
    <property type="protein sequence ID" value="APU67032.1"/>
    <property type="molecule type" value="Genomic_DNA"/>
</dbReference>
<gene>
    <name evidence="1" type="ORF">GRFL_0308</name>
</gene>
<protein>
    <submittedName>
        <fullName evidence="1">Uncharacterized protein</fullName>
    </submittedName>
</protein>
<evidence type="ECO:0000313" key="2">
    <source>
        <dbReference type="Proteomes" id="UP000186230"/>
    </source>
</evidence>